<evidence type="ECO:0000256" key="4">
    <source>
        <dbReference type="ARBA" id="ARBA00022679"/>
    </source>
</evidence>
<keyword evidence="3" id="KW-0489">Methyltransferase</keyword>
<evidence type="ECO:0000256" key="6">
    <source>
        <dbReference type="ARBA" id="ARBA00022723"/>
    </source>
</evidence>
<dbReference type="PANTHER" id="PTHR46223">
    <property type="entry name" value="HISTONE-LYSINE N-METHYLTRANSFERASE SUV39H"/>
    <property type="match status" value="1"/>
</dbReference>
<dbReference type="Gene3D" id="2.170.270.10">
    <property type="entry name" value="SET domain"/>
    <property type="match status" value="1"/>
</dbReference>
<evidence type="ECO:0000259" key="8">
    <source>
        <dbReference type="PROSITE" id="PS50280"/>
    </source>
</evidence>
<evidence type="ECO:0000256" key="5">
    <source>
        <dbReference type="ARBA" id="ARBA00022691"/>
    </source>
</evidence>
<evidence type="ECO:0000313" key="11">
    <source>
        <dbReference type="EMBL" id="JAT35481.1"/>
    </source>
</evidence>
<dbReference type="SMART" id="SM00317">
    <property type="entry name" value="SET"/>
    <property type="match status" value="1"/>
</dbReference>
<protein>
    <recommendedName>
        <fullName evidence="12">SET domain-containing protein</fullName>
    </recommendedName>
</protein>
<dbReference type="GO" id="GO:0032259">
    <property type="term" value="P:methylation"/>
    <property type="evidence" value="ECO:0007669"/>
    <property type="project" value="UniProtKB-KW"/>
</dbReference>
<keyword evidence="7" id="KW-0862">Zinc</keyword>
<dbReference type="InterPro" id="IPR003616">
    <property type="entry name" value="Post-SET_dom"/>
</dbReference>
<organism evidence="11">
    <name type="scientific">Graphocephala atropunctata</name>
    <dbReference type="NCBI Taxonomy" id="36148"/>
    <lineage>
        <taxon>Eukaryota</taxon>
        <taxon>Metazoa</taxon>
        <taxon>Ecdysozoa</taxon>
        <taxon>Arthropoda</taxon>
        <taxon>Hexapoda</taxon>
        <taxon>Insecta</taxon>
        <taxon>Pterygota</taxon>
        <taxon>Neoptera</taxon>
        <taxon>Paraneoptera</taxon>
        <taxon>Hemiptera</taxon>
        <taxon>Auchenorrhyncha</taxon>
        <taxon>Membracoidea</taxon>
        <taxon>Cicadellidae</taxon>
        <taxon>Cicadellinae</taxon>
        <taxon>Cicadellini</taxon>
        <taxon>Graphocephala</taxon>
    </lineage>
</organism>
<feature type="domain" description="SET" evidence="8">
    <location>
        <begin position="103"/>
        <end position="223"/>
    </location>
</feature>
<keyword evidence="2" id="KW-0158">Chromosome</keyword>
<dbReference type="GO" id="GO:0005694">
    <property type="term" value="C:chromosome"/>
    <property type="evidence" value="ECO:0007669"/>
    <property type="project" value="UniProtKB-SubCell"/>
</dbReference>
<accession>A0A1B6MHW5</accession>
<dbReference type="InterPro" id="IPR050973">
    <property type="entry name" value="H3K9_Histone-Lys_N-MTase"/>
</dbReference>
<dbReference type="GO" id="GO:0008170">
    <property type="term" value="F:N-methyltransferase activity"/>
    <property type="evidence" value="ECO:0007669"/>
    <property type="project" value="UniProtKB-ARBA"/>
</dbReference>
<name>A0A1B6MHW5_9HEMI</name>
<dbReference type="PROSITE" id="PS50868">
    <property type="entry name" value="POST_SET"/>
    <property type="match status" value="1"/>
</dbReference>
<evidence type="ECO:0000259" key="9">
    <source>
        <dbReference type="PROSITE" id="PS50867"/>
    </source>
</evidence>
<evidence type="ECO:0008006" key="12">
    <source>
        <dbReference type="Google" id="ProtNLM"/>
    </source>
</evidence>
<dbReference type="InterPro" id="IPR001214">
    <property type="entry name" value="SET_dom"/>
</dbReference>
<gene>
    <name evidence="11" type="ORF">g.27756</name>
</gene>
<dbReference type="GO" id="GO:0008757">
    <property type="term" value="F:S-adenosylmethionine-dependent methyltransferase activity"/>
    <property type="evidence" value="ECO:0007669"/>
    <property type="project" value="UniProtKB-ARBA"/>
</dbReference>
<proteinExistence type="predicted"/>
<dbReference type="GO" id="GO:0005634">
    <property type="term" value="C:nucleus"/>
    <property type="evidence" value="ECO:0007669"/>
    <property type="project" value="InterPro"/>
</dbReference>
<feature type="domain" description="Post-SET" evidence="10">
    <location>
        <begin position="230"/>
        <end position="246"/>
    </location>
</feature>
<dbReference type="GO" id="GO:0008270">
    <property type="term" value="F:zinc ion binding"/>
    <property type="evidence" value="ECO:0007669"/>
    <property type="project" value="InterPro"/>
</dbReference>
<sequence>MADIYGADDYTHVDPAIVYSDTNIPGPGADPDLCDVRLCVQCACVSECENSCVCVAASGDRNYIDGMLSTDKLSDSSCVIECNDLCRCSGSCGNRVVQLGPRRFLSVFWTGSRGYGLKTVSPIRRGSFICEYAGEVIGREEARRRALRDSVNYIFVLKEYSSNSVSETIIDPTCIGNIGRYVNHSCQPNAAIVPVRIDSPIPKLAIFAISNIRPNEEITYDYSSGSAEIGTSPCFCHTKNCRNFLPFNKDLLC</sequence>
<evidence type="ECO:0000256" key="1">
    <source>
        <dbReference type="ARBA" id="ARBA00004286"/>
    </source>
</evidence>
<comment type="subcellular location">
    <subcellularLocation>
        <location evidence="1">Chromosome</location>
    </subcellularLocation>
</comment>
<feature type="domain" description="Pre-SET" evidence="9">
    <location>
        <begin position="40"/>
        <end position="100"/>
    </location>
</feature>
<dbReference type="EMBL" id="GEBQ01004496">
    <property type="protein sequence ID" value="JAT35481.1"/>
    <property type="molecule type" value="Transcribed_RNA"/>
</dbReference>
<dbReference type="InterPro" id="IPR007728">
    <property type="entry name" value="Pre-SET_dom"/>
</dbReference>
<dbReference type="PANTHER" id="PTHR46223:SF3">
    <property type="entry name" value="HISTONE-LYSINE N-METHYLTRANSFERASE SET-23"/>
    <property type="match status" value="1"/>
</dbReference>
<evidence type="ECO:0000259" key="10">
    <source>
        <dbReference type="PROSITE" id="PS50868"/>
    </source>
</evidence>
<evidence type="ECO:0000256" key="7">
    <source>
        <dbReference type="ARBA" id="ARBA00022833"/>
    </source>
</evidence>
<dbReference type="SUPFAM" id="SSF82199">
    <property type="entry name" value="SET domain"/>
    <property type="match status" value="1"/>
</dbReference>
<evidence type="ECO:0000256" key="2">
    <source>
        <dbReference type="ARBA" id="ARBA00022454"/>
    </source>
</evidence>
<dbReference type="AlphaFoldDB" id="A0A1B6MHW5"/>
<dbReference type="Pfam" id="PF00856">
    <property type="entry name" value="SET"/>
    <property type="match status" value="1"/>
</dbReference>
<dbReference type="PROSITE" id="PS50867">
    <property type="entry name" value="PRE_SET"/>
    <property type="match status" value="1"/>
</dbReference>
<dbReference type="GO" id="GO:0042054">
    <property type="term" value="F:histone methyltransferase activity"/>
    <property type="evidence" value="ECO:0007669"/>
    <property type="project" value="InterPro"/>
</dbReference>
<keyword evidence="5" id="KW-0949">S-adenosyl-L-methionine</keyword>
<keyword evidence="6" id="KW-0479">Metal-binding</keyword>
<keyword evidence="4" id="KW-0808">Transferase</keyword>
<evidence type="ECO:0000256" key="3">
    <source>
        <dbReference type="ARBA" id="ARBA00022603"/>
    </source>
</evidence>
<dbReference type="InterPro" id="IPR046341">
    <property type="entry name" value="SET_dom_sf"/>
</dbReference>
<reference evidence="11" key="1">
    <citation type="submission" date="2015-11" db="EMBL/GenBank/DDBJ databases">
        <title>De novo transcriptome assembly of four potential Pierce s Disease insect vectors from Arizona vineyards.</title>
        <authorList>
            <person name="Tassone E.E."/>
        </authorList>
    </citation>
    <scope>NUCLEOTIDE SEQUENCE</scope>
</reference>
<dbReference type="PROSITE" id="PS50280">
    <property type="entry name" value="SET"/>
    <property type="match status" value="1"/>
</dbReference>